<protein>
    <recommendedName>
        <fullName evidence="3">Arylmalonate decarboxylase</fullName>
    </recommendedName>
</protein>
<dbReference type="Proteomes" id="UP000192284">
    <property type="component" value="Unassembled WGS sequence"/>
</dbReference>
<sequence>MATDGRGGSGGVQRRKPRVGLVVPPANTAVEDDYLALGGDAFAFSTTRYGVYSDLPLRQRLDHYAAELPSRLASFGDMPLHAIVACCSGNHYLQGFGADLCACRRSSERIGALVVSTTVAVVGWLRHRDVDTIAIASPYPDWLTELSESYWDSAGLRISSVIRIVDGRTGTVACSPYRLRTEDITAAVHGVCSARRPDAPVLFLGTGMHTRAAVAALSHEVAGHEFFTTNSCSVDWLRLTLTNPNPLARLR</sequence>
<comment type="caution">
    <text evidence="1">The sequence shown here is derived from an EMBL/GenBank/DDBJ whole genome shotgun (WGS) entry which is preliminary data.</text>
</comment>
<evidence type="ECO:0000313" key="2">
    <source>
        <dbReference type="Proteomes" id="UP000192284"/>
    </source>
</evidence>
<organism evidence="1 2">
    <name type="scientific">Mycobacterium angelicum</name>
    <dbReference type="NCBI Taxonomy" id="470074"/>
    <lineage>
        <taxon>Bacteria</taxon>
        <taxon>Bacillati</taxon>
        <taxon>Actinomycetota</taxon>
        <taxon>Actinomycetes</taxon>
        <taxon>Mycobacteriales</taxon>
        <taxon>Mycobacteriaceae</taxon>
        <taxon>Mycobacterium</taxon>
    </lineage>
</organism>
<dbReference type="OrthoDB" id="6836758at2"/>
<dbReference type="Gene3D" id="3.40.50.12500">
    <property type="match status" value="1"/>
</dbReference>
<dbReference type="AlphaFoldDB" id="A0A1W9ZWT8"/>
<proteinExistence type="predicted"/>
<reference evidence="1 2" key="1">
    <citation type="submission" date="2017-02" db="EMBL/GenBank/DDBJ databases">
        <title>The new phylogeny of genus Mycobacterium.</title>
        <authorList>
            <person name="Tortoli E."/>
            <person name="Trovato A."/>
            <person name="Cirillo D.M."/>
        </authorList>
    </citation>
    <scope>NUCLEOTIDE SEQUENCE [LARGE SCALE GENOMIC DNA]</scope>
    <source>
        <strain evidence="1 2">DSM 45057</strain>
    </source>
</reference>
<gene>
    <name evidence="1" type="ORF">BST12_10440</name>
</gene>
<evidence type="ECO:0000313" key="1">
    <source>
        <dbReference type="EMBL" id="ORA22204.1"/>
    </source>
</evidence>
<evidence type="ECO:0008006" key="3">
    <source>
        <dbReference type="Google" id="ProtNLM"/>
    </source>
</evidence>
<dbReference type="InterPro" id="IPR053714">
    <property type="entry name" value="Iso_Racemase_Enz_sf"/>
</dbReference>
<dbReference type="EMBL" id="MVHE01000011">
    <property type="protein sequence ID" value="ORA22204.1"/>
    <property type="molecule type" value="Genomic_DNA"/>
</dbReference>
<keyword evidence="2" id="KW-1185">Reference proteome</keyword>
<dbReference type="RefSeq" id="WP_139801590.1">
    <property type="nucleotide sequence ID" value="NZ_JACKTS010000049.1"/>
</dbReference>
<name>A0A1W9ZWT8_MYCAN</name>
<accession>A0A1W9ZWT8</accession>